<evidence type="ECO:0000256" key="2">
    <source>
        <dbReference type="SAM" id="Phobius"/>
    </source>
</evidence>
<dbReference type="EMBL" id="PCZS01000001">
    <property type="protein sequence ID" value="REB71006.1"/>
    <property type="molecule type" value="Genomic_DNA"/>
</dbReference>
<evidence type="ECO:0000313" key="3">
    <source>
        <dbReference type="EMBL" id="REB71006.1"/>
    </source>
</evidence>
<name>A0ABX9IC94_9ACTN</name>
<evidence type="ECO:0008006" key="5">
    <source>
        <dbReference type="Google" id="ProtNLM"/>
    </source>
</evidence>
<keyword evidence="2" id="KW-1133">Transmembrane helix</keyword>
<evidence type="ECO:0000313" key="4">
    <source>
        <dbReference type="Proteomes" id="UP000256324"/>
    </source>
</evidence>
<keyword evidence="4" id="KW-1185">Reference proteome</keyword>
<evidence type="ECO:0000256" key="1">
    <source>
        <dbReference type="SAM" id="MobiDB-lite"/>
    </source>
</evidence>
<feature type="transmembrane region" description="Helical" evidence="2">
    <location>
        <begin position="38"/>
        <end position="59"/>
    </location>
</feature>
<feature type="transmembrane region" description="Helical" evidence="2">
    <location>
        <begin position="12"/>
        <end position="32"/>
    </location>
</feature>
<gene>
    <name evidence="3" type="ORF">CP880_04740</name>
</gene>
<protein>
    <recommendedName>
        <fullName evidence="5">PH domain-containing protein</fullName>
    </recommendedName>
</protein>
<proteinExistence type="predicted"/>
<keyword evidence="2" id="KW-0472">Membrane</keyword>
<reference evidence="3 4" key="1">
    <citation type="submission" date="2017-09" db="EMBL/GenBank/DDBJ databases">
        <authorList>
            <person name="Bumgarner R.E."/>
        </authorList>
    </citation>
    <scope>NUCLEOTIDE SEQUENCE [LARGE SCALE GENOMIC DNA]</scope>
    <source>
        <strain evidence="3 4">T34998</strain>
    </source>
</reference>
<feature type="transmembrane region" description="Helical" evidence="2">
    <location>
        <begin position="194"/>
        <end position="211"/>
    </location>
</feature>
<comment type="caution">
    <text evidence="3">The sequence shown here is derived from an EMBL/GenBank/DDBJ whole genome shotgun (WGS) entry which is preliminary data.</text>
</comment>
<sequence>MRPPIIISSHRGRIGVGIVVAVIIVLTVLNLIRSGLAGLTHLPTLLLFVWLLWIIWGIAEVRIDDDGVIIINQFRIWDVPWCRITDTTGRWGLSLTAERRPNAEGMRESRTISAWAAPARGAATAMKGSADHIPQIIIGSEAPMRWSLGSHSTARLIEMERIERHPSSAVASTEGHQDAGSGTKPYDGEIRVRPNWMTICVTVVLIAAAIIV</sequence>
<keyword evidence="2" id="KW-0812">Transmembrane</keyword>
<dbReference type="Proteomes" id="UP000256324">
    <property type="component" value="Unassembled WGS sequence"/>
</dbReference>
<dbReference type="RefSeq" id="WP_115938445.1">
    <property type="nucleotide sequence ID" value="NZ_PCZS01000001.1"/>
</dbReference>
<feature type="region of interest" description="Disordered" evidence="1">
    <location>
        <begin position="166"/>
        <end position="186"/>
    </location>
</feature>
<accession>A0ABX9IC94</accession>
<organism evidence="3 4">
    <name type="scientific">Cutibacterium namnetense</name>
    <dbReference type="NCBI Taxonomy" id="1574624"/>
    <lineage>
        <taxon>Bacteria</taxon>
        <taxon>Bacillati</taxon>
        <taxon>Actinomycetota</taxon>
        <taxon>Actinomycetes</taxon>
        <taxon>Propionibacteriales</taxon>
        <taxon>Propionibacteriaceae</taxon>
        <taxon>Cutibacterium</taxon>
    </lineage>
</organism>